<organism evidence="2 3">
    <name type="scientific">Microbacterium invictum</name>
    <dbReference type="NCBI Taxonomy" id="515415"/>
    <lineage>
        <taxon>Bacteria</taxon>
        <taxon>Bacillati</taxon>
        <taxon>Actinomycetota</taxon>
        <taxon>Actinomycetes</taxon>
        <taxon>Micrococcales</taxon>
        <taxon>Microbacteriaceae</taxon>
        <taxon>Microbacterium</taxon>
    </lineage>
</organism>
<dbReference type="InterPro" id="IPR032710">
    <property type="entry name" value="NTF2-like_dom_sf"/>
</dbReference>
<dbReference type="EMBL" id="JACIFH010000001">
    <property type="protein sequence ID" value="MBB4139342.1"/>
    <property type="molecule type" value="Genomic_DNA"/>
</dbReference>
<dbReference type="SUPFAM" id="SSF54427">
    <property type="entry name" value="NTF2-like"/>
    <property type="match status" value="1"/>
</dbReference>
<gene>
    <name evidence="2" type="ORF">BKA10_001136</name>
</gene>
<dbReference type="Proteomes" id="UP000549113">
    <property type="component" value="Unassembled WGS sequence"/>
</dbReference>
<evidence type="ECO:0000313" key="3">
    <source>
        <dbReference type="Proteomes" id="UP000549113"/>
    </source>
</evidence>
<protein>
    <submittedName>
        <fullName evidence="2">SEC-C motif-containing protein</fullName>
    </submittedName>
</protein>
<comment type="caution">
    <text evidence="2">The sequence shown here is derived from an EMBL/GenBank/DDBJ whole genome shotgun (WGS) entry which is preliminary data.</text>
</comment>
<dbReference type="InterPro" id="IPR048469">
    <property type="entry name" value="YchJ-like_M"/>
</dbReference>
<evidence type="ECO:0000259" key="1">
    <source>
        <dbReference type="Pfam" id="PF17775"/>
    </source>
</evidence>
<accession>A0AA40SN95</accession>
<name>A0AA40SN95_9MICO</name>
<keyword evidence="3" id="KW-1185">Reference proteome</keyword>
<evidence type="ECO:0000313" key="2">
    <source>
        <dbReference type="EMBL" id="MBB4139342.1"/>
    </source>
</evidence>
<proteinExistence type="predicted"/>
<dbReference type="Pfam" id="PF17775">
    <property type="entry name" value="YchJ_M-like"/>
    <property type="match status" value="1"/>
</dbReference>
<dbReference type="AlphaFoldDB" id="A0AA40SN95"/>
<dbReference type="Gene3D" id="3.10.450.50">
    <property type="match status" value="1"/>
</dbReference>
<sequence length="141" mass="15406">MSFGQAAAQRGIRPPADAPCPCGGVAFGECCGPVLDGTRAATAAALMRSRYTAFAIGDAVHLEATWHPSTRPSDIDLDDGVRWQHLEILATDAGAEGDRRGTVEFRAHFRDADGAAGSLHERSRFIHRRDRWWYLDGDVDR</sequence>
<reference evidence="2 3" key="1">
    <citation type="submission" date="2020-08" db="EMBL/GenBank/DDBJ databases">
        <title>Sequencing the genomes of 1000 actinobacteria strains.</title>
        <authorList>
            <person name="Klenk H.-P."/>
        </authorList>
    </citation>
    <scope>NUCLEOTIDE SEQUENCE [LARGE SCALE GENOMIC DNA]</scope>
    <source>
        <strain evidence="2 3">DSM 19600</strain>
    </source>
</reference>
<feature type="domain" description="YchJ-like middle NTF2-like" evidence="1">
    <location>
        <begin position="42"/>
        <end position="137"/>
    </location>
</feature>
<dbReference type="RefSeq" id="WP_183499017.1">
    <property type="nucleotide sequence ID" value="NZ_BAABCO010000001.1"/>
</dbReference>